<dbReference type="InParanoid" id="A0A059DCI3"/>
<reference evidence="2" key="1">
    <citation type="submission" date="2013-07" db="EMBL/GenBank/DDBJ databases">
        <title>The genome of Eucalyptus grandis.</title>
        <authorList>
            <person name="Schmutz J."/>
            <person name="Hayes R."/>
            <person name="Myburg A."/>
            <person name="Tuskan G."/>
            <person name="Grattapaglia D."/>
            <person name="Rokhsar D.S."/>
        </authorList>
    </citation>
    <scope>NUCLEOTIDE SEQUENCE</scope>
    <source>
        <tissue evidence="2">Leaf extractions</tissue>
    </source>
</reference>
<protein>
    <submittedName>
        <fullName evidence="2">Uncharacterized protein</fullName>
    </submittedName>
</protein>
<sequence>MKEKTYVLMSKKEVEVKRCHKKGLQKNNISHEQEFVLVKTASRKVKLSKHKGDSRHGKAATDTAGSLENTKHVHAQANDGILHLAKASKIRPCEIRMTFLAIRLFSLQMSC</sequence>
<organism evidence="2">
    <name type="scientific">Eucalyptus grandis</name>
    <name type="common">Flooded gum</name>
    <dbReference type="NCBI Taxonomy" id="71139"/>
    <lineage>
        <taxon>Eukaryota</taxon>
        <taxon>Viridiplantae</taxon>
        <taxon>Streptophyta</taxon>
        <taxon>Embryophyta</taxon>
        <taxon>Tracheophyta</taxon>
        <taxon>Spermatophyta</taxon>
        <taxon>Magnoliopsida</taxon>
        <taxon>eudicotyledons</taxon>
        <taxon>Gunneridae</taxon>
        <taxon>Pentapetalae</taxon>
        <taxon>rosids</taxon>
        <taxon>malvids</taxon>
        <taxon>Myrtales</taxon>
        <taxon>Myrtaceae</taxon>
        <taxon>Myrtoideae</taxon>
        <taxon>Eucalypteae</taxon>
        <taxon>Eucalyptus</taxon>
    </lineage>
</organism>
<dbReference type="AlphaFoldDB" id="A0A059DCI3"/>
<evidence type="ECO:0000313" key="2">
    <source>
        <dbReference type="EMBL" id="KCW87920.1"/>
    </source>
</evidence>
<dbReference type="EMBL" id="KK198753">
    <property type="protein sequence ID" value="KCW87920.1"/>
    <property type="molecule type" value="Genomic_DNA"/>
</dbReference>
<accession>A0A059DCI3</accession>
<gene>
    <name evidence="2" type="ORF">EUGRSUZ_A00309</name>
</gene>
<proteinExistence type="predicted"/>
<dbReference type="Gramene" id="KCW87920">
    <property type="protein sequence ID" value="KCW87920"/>
    <property type="gene ID" value="EUGRSUZ_A00309"/>
</dbReference>
<name>A0A059DCI3_EUCGR</name>
<evidence type="ECO:0000256" key="1">
    <source>
        <dbReference type="SAM" id="MobiDB-lite"/>
    </source>
</evidence>
<feature type="region of interest" description="Disordered" evidence="1">
    <location>
        <begin position="46"/>
        <end position="69"/>
    </location>
</feature>